<organism>
    <name type="scientific">Serpula lacrymans var. lacrymans (strain S7.9)</name>
    <name type="common">Dry rot fungus</name>
    <dbReference type="NCBI Taxonomy" id="578457"/>
    <lineage>
        <taxon>Eukaryota</taxon>
        <taxon>Fungi</taxon>
        <taxon>Dikarya</taxon>
        <taxon>Basidiomycota</taxon>
        <taxon>Agaricomycotina</taxon>
        <taxon>Agaricomycetes</taxon>
        <taxon>Agaricomycetidae</taxon>
        <taxon>Boletales</taxon>
        <taxon>Coniophorineae</taxon>
        <taxon>Serpulaceae</taxon>
        <taxon>Serpula</taxon>
    </lineage>
</organism>
<dbReference type="RefSeq" id="XP_007319114.1">
    <property type="nucleotide sequence ID" value="XM_007319052.1"/>
</dbReference>
<feature type="compositionally biased region" description="Polar residues" evidence="1">
    <location>
        <begin position="161"/>
        <end position="182"/>
    </location>
</feature>
<feature type="compositionally biased region" description="Basic and acidic residues" evidence="1">
    <location>
        <begin position="129"/>
        <end position="138"/>
    </location>
</feature>
<gene>
    <name evidence="2" type="ORF">SERLADRAFT_349781</name>
</gene>
<dbReference type="Proteomes" id="UP000008064">
    <property type="component" value="Unassembled WGS sequence"/>
</dbReference>
<protein>
    <submittedName>
        <fullName evidence="2">Uncharacterized protein</fullName>
    </submittedName>
</protein>
<reference evidence="2" key="1">
    <citation type="submission" date="2011-04" db="EMBL/GenBank/DDBJ databases">
        <title>Evolution of plant cell wall degrading machinery underlies the functional diversity of forest fungi.</title>
        <authorList>
            <consortium name="US DOE Joint Genome Institute (JGI-PGF)"/>
            <person name="Eastwood D.C."/>
            <person name="Floudas D."/>
            <person name="Binder M."/>
            <person name="Majcherczyk A."/>
            <person name="Schneider P."/>
            <person name="Aerts A."/>
            <person name="Asiegbu F.O."/>
            <person name="Baker S.E."/>
            <person name="Barry K."/>
            <person name="Bendiksby M."/>
            <person name="Blumentritt M."/>
            <person name="Coutinho P.M."/>
            <person name="Cullen D."/>
            <person name="Cullen D."/>
            <person name="Gathman A."/>
            <person name="Goodell B."/>
            <person name="Henrissat B."/>
            <person name="Ihrmark K."/>
            <person name="Kauserud H."/>
            <person name="Kohler A."/>
            <person name="LaButti K."/>
            <person name="Lapidus A."/>
            <person name="Lavin J.L."/>
            <person name="Lee Y.-H."/>
            <person name="Lindquist E."/>
            <person name="Lilly W."/>
            <person name="Lucas S."/>
            <person name="Morin E."/>
            <person name="Murat C."/>
            <person name="Oguiza J.A."/>
            <person name="Park J."/>
            <person name="Pisabarro A.G."/>
            <person name="Riley R."/>
            <person name="Rosling A."/>
            <person name="Salamov A."/>
            <person name="Schmidt O."/>
            <person name="Schmutz J."/>
            <person name="Skrede I."/>
            <person name="Stenlid J."/>
            <person name="Wiebenga A."/>
            <person name="Xie X."/>
            <person name="Kues U."/>
            <person name="Hibbett D.S."/>
            <person name="Hoffmeister D."/>
            <person name="Hogberg N."/>
            <person name="Martin F."/>
            <person name="Grigoriev I.V."/>
            <person name="Watkinson S.C."/>
        </authorList>
    </citation>
    <scope>NUCLEOTIDE SEQUENCE</scope>
    <source>
        <strain evidence="2">S7.9</strain>
    </source>
</reference>
<dbReference type="EMBL" id="GL945435">
    <property type="protein sequence ID" value="EGO23352.1"/>
    <property type="molecule type" value="Genomic_DNA"/>
</dbReference>
<dbReference type="KEGG" id="sla:SERLADRAFT_349781"/>
<feature type="region of interest" description="Disordered" evidence="1">
    <location>
        <begin position="114"/>
        <end position="211"/>
    </location>
</feature>
<name>F8NZM1_SERL9</name>
<feature type="compositionally biased region" description="Basic and acidic residues" evidence="1">
    <location>
        <begin position="73"/>
        <end position="86"/>
    </location>
</feature>
<evidence type="ECO:0000313" key="2">
    <source>
        <dbReference type="EMBL" id="EGO23352.1"/>
    </source>
</evidence>
<sequence>MPHKRAKRSVREREKVNKGVDLPPPTSLVTEKVPKTASRILNAEKIRQEYRERKRKVVEDGDAGKPQRKKSKKEVNPKEYQNDEPVLKIKTGETIAQFNKRVEKTMLPAIRSAIHSSSSQAKNVNQAQAEEKVVRKDNSTSARHPTRGHKEEAMTLGPSLLQKTPRNASENIKEFQSTSTSAPRRLNDIAQAPPEFKKLPRGVSGDAGMNIKGKSQGVLSMAQKLMMEEEREKAILRYREMKANKAKLDGSVRERGDM</sequence>
<feature type="compositionally biased region" description="Polar residues" evidence="1">
    <location>
        <begin position="114"/>
        <end position="128"/>
    </location>
</feature>
<accession>F8NZM1</accession>
<dbReference type="OrthoDB" id="5876637at2759"/>
<dbReference type="AlphaFoldDB" id="F8NZM1"/>
<proteinExistence type="predicted"/>
<feature type="compositionally biased region" description="Basic and acidic residues" evidence="1">
    <location>
        <begin position="9"/>
        <end position="18"/>
    </location>
</feature>
<feature type="region of interest" description="Disordered" evidence="1">
    <location>
        <begin position="1"/>
        <end position="86"/>
    </location>
</feature>
<dbReference type="GeneID" id="18809227"/>
<evidence type="ECO:0000256" key="1">
    <source>
        <dbReference type="SAM" id="MobiDB-lite"/>
    </source>
</evidence>
<feature type="compositionally biased region" description="Basic and acidic residues" evidence="1">
    <location>
        <begin position="42"/>
        <end position="65"/>
    </location>
</feature>
<dbReference type="HOGENOM" id="CLU_075896_0_0_1"/>